<reference evidence="2" key="1">
    <citation type="submission" date="2021-09" db="EMBL/GenBank/DDBJ databases">
        <authorList>
            <consortium name="AG Swart"/>
            <person name="Singh M."/>
            <person name="Singh A."/>
            <person name="Seah K."/>
            <person name="Emmerich C."/>
        </authorList>
    </citation>
    <scope>NUCLEOTIDE SEQUENCE</scope>
    <source>
        <strain evidence="2">ATCC30299</strain>
    </source>
</reference>
<accession>A0AAU9K206</accession>
<keyword evidence="1" id="KW-0472">Membrane</keyword>
<evidence type="ECO:0000313" key="2">
    <source>
        <dbReference type="EMBL" id="CAG9333591.1"/>
    </source>
</evidence>
<dbReference type="Proteomes" id="UP001162131">
    <property type="component" value="Unassembled WGS sequence"/>
</dbReference>
<keyword evidence="1" id="KW-0812">Transmembrane</keyword>
<keyword evidence="3" id="KW-1185">Reference proteome</keyword>
<dbReference type="AlphaFoldDB" id="A0AAU9K206"/>
<sequence length="148" mass="17363">MRLQVLPLPIWRWFLWLLGRLFWAKVYVFGLSKINRSQNSVAKKLSLTKSRWKALAAPPADVDECLCVFYRHSILIAGDKKDKIYQYNIDLDSYSEIEGLACNHYKLIMFVAELRAYAIEFEGNIIESGTIEELLENLFYQSIIKFFE</sequence>
<comment type="caution">
    <text evidence="2">The sequence shown here is derived from an EMBL/GenBank/DDBJ whole genome shotgun (WGS) entry which is preliminary data.</text>
</comment>
<name>A0AAU9K206_9CILI</name>
<gene>
    <name evidence="2" type="ORF">BSTOLATCC_MIC59409</name>
</gene>
<keyword evidence="1" id="KW-1133">Transmembrane helix</keyword>
<proteinExistence type="predicted"/>
<feature type="transmembrane region" description="Helical" evidence="1">
    <location>
        <begin position="13"/>
        <end position="34"/>
    </location>
</feature>
<dbReference type="EMBL" id="CAJZBQ010000057">
    <property type="protein sequence ID" value="CAG9333591.1"/>
    <property type="molecule type" value="Genomic_DNA"/>
</dbReference>
<evidence type="ECO:0000256" key="1">
    <source>
        <dbReference type="SAM" id="Phobius"/>
    </source>
</evidence>
<organism evidence="2 3">
    <name type="scientific">Blepharisma stoltei</name>
    <dbReference type="NCBI Taxonomy" id="1481888"/>
    <lineage>
        <taxon>Eukaryota</taxon>
        <taxon>Sar</taxon>
        <taxon>Alveolata</taxon>
        <taxon>Ciliophora</taxon>
        <taxon>Postciliodesmatophora</taxon>
        <taxon>Heterotrichea</taxon>
        <taxon>Heterotrichida</taxon>
        <taxon>Blepharismidae</taxon>
        <taxon>Blepharisma</taxon>
    </lineage>
</organism>
<protein>
    <submittedName>
        <fullName evidence="2">Uncharacterized protein</fullName>
    </submittedName>
</protein>
<evidence type="ECO:0000313" key="3">
    <source>
        <dbReference type="Proteomes" id="UP001162131"/>
    </source>
</evidence>